<keyword evidence="1" id="KW-0560">Oxidoreductase</keyword>
<dbReference type="InterPro" id="IPR002347">
    <property type="entry name" value="SDR_fam"/>
</dbReference>
<dbReference type="GO" id="GO:0008670">
    <property type="term" value="F:2,4-dienoyl-CoA reductase (NADPH) activity"/>
    <property type="evidence" value="ECO:0007669"/>
    <property type="project" value="TreeGrafter"/>
</dbReference>
<sequence length="303" mass="32190">MDIAQIMYRPGLMQGERILVTGGGTGLGKVMAEAFLYLGAEVHICGRRGAVLEATADELMTRHGGTVGAHVCDIRDAASIDAMVAAIWAQHGPLTGLVNNAAGNFISRTEDISINGFNAISDIVFRGTFYITHNVGKRMIAEGIRGNFLAILTTWVWNGGPFTVPSAMSKAGINVMTQSLATEWGRHGLRFNAIAPGTFPTKGMTERLSPGNAQGLQGQNADRGNPMGRVGEMHELANLAVLLMGRGADYINGQTIAIDGAGYQANSGNFYQSLSRMDDQQWADMAAMIRGANAKDKAARTTG</sequence>
<dbReference type="Gene3D" id="3.40.50.720">
    <property type="entry name" value="NAD(P)-binding Rossmann-like Domain"/>
    <property type="match status" value="1"/>
</dbReference>
<dbReference type="InterPro" id="IPR036291">
    <property type="entry name" value="NAD(P)-bd_dom_sf"/>
</dbReference>
<name>A0A2V3V850_9SPHN</name>
<dbReference type="OrthoDB" id="286404at2"/>
<dbReference type="PANTHER" id="PTHR43658">
    <property type="entry name" value="SHORT-CHAIN DEHYDROGENASE/REDUCTASE"/>
    <property type="match status" value="1"/>
</dbReference>
<evidence type="ECO:0000313" key="3">
    <source>
        <dbReference type="Proteomes" id="UP000248014"/>
    </source>
</evidence>
<gene>
    <name evidence="2" type="ORF">C7451_10348</name>
</gene>
<keyword evidence="3" id="KW-1185">Reference proteome</keyword>
<reference evidence="2 3" key="1">
    <citation type="submission" date="2018-05" db="EMBL/GenBank/DDBJ databases">
        <title>Genomic Encyclopedia of Type Strains, Phase IV (KMG-IV): sequencing the most valuable type-strain genomes for metagenomic binning, comparative biology and taxonomic classification.</title>
        <authorList>
            <person name="Goeker M."/>
        </authorList>
    </citation>
    <scope>NUCLEOTIDE SEQUENCE [LARGE SCALE GENOMIC DNA]</scope>
    <source>
        <strain evidence="2 3">DSM 3183</strain>
    </source>
</reference>
<dbReference type="PRINTS" id="PR00081">
    <property type="entry name" value="GDHRDH"/>
</dbReference>
<evidence type="ECO:0000313" key="2">
    <source>
        <dbReference type="EMBL" id="PXW77943.1"/>
    </source>
</evidence>
<accession>A0A2V3V850</accession>
<dbReference type="GO" id="GO:0006635">
    <property type="term" value="P:fatty acid beta-oxidation"/>
    <property type="evidence" value="ECO:0007669"/>
    <property type="project" value="TreeGrafter"/>
</dbReference>
<comment type="caution">
    <text evidence="2">The sequence shown here is derived from an EMBL/GenBank/DDBJ whole genome shotgun (WGS) entry which is preliminary data.</text>
</comment>
<proteinExistence type="predicted"/>
<dbReference type="SUPFAM" id="SSF51735">
    <property type="entry name" value="NAD(P)-binding Rossmann-fold domains"/>
    <property type="match status" value="1"/>
</dbReference>
<dbReference type="EMBL" id="QJJM01000003">
    <property type="protein sequence ID" value="PXW77943.1"/>
    <property type="molecule type" value="Genomic_DNA"/>
</dbReference>
<dbReference type="RefSeq" id="WP_110297771.1">
    <property type="nucleotide sequence ID" value="NZ_QJJM01000003.1"/>
</dbReference>
<dbReference type="AlphaFoldDB" id="A0A2V3V850"/>
<organism evidence="2 3">
    <name type="scientific">Blastomonas natatoria</name>
    <dbReference type="NCBI Taxonomy" id="34015"/>
    <lineage>
        <taxon>Bacteria</taxon>
        <taxon>Pseudomonadati</taxon>
        <taxon>Pseudomonadota</taxon>
        <taxon>Alphaproteobacteria</taxon>
        <taxon>Sphingomonadales</taxon>
        <taxon>Sphingomonadaceae</taxon>
        <taxon>Blastomonas</taxon>
    </lineage>
</organism>
<dbReference type="PANTHER" id="PTHR43658:SF8">
    <property type="entry name" value="17-BETA-HYDROXYSTEROID DEHYDROGENASE 14-RELATED"/>
    <property type="match status" value="1"/>
</dbReference>
<evidence type="ECO:0000256" key="1">
    <source>
        <dbReference type="ARBA" id="ARBA00023002"/>
    </source>
</evidence>
<dbReference type="Proteomes" id="UP000248014">
    <property type="component" value="Unassembled WGS sequence"/>
</dbReference>
<dbReference type="Pfam" id="PF13561">
    <property type="entry name" value="adh_short_C2"/>
    <property type="match status" value="1"/>
</dbReference>
<protein>
    <submittedName>
        <fullName evidence="2">NAD(P)-dependent dehydrogenase (Short-subunit alcohol dehydrogenase family)</fullName>
    </submittedName>
</protein>